<keyword evidence="1" id="KW-0812">Transmembrane</keyword>
<feature type="transmembrane region" description="Helical" evidence="1">
    <location>
        <begin position="20"/>
        <end position="40"/>
    </location>
</feature>
<name>A0A1H7GCF3_STRJI</name>
<evidence type="ECO:0000256" key="1">
    <source>
        <dbReference type="SAM" id="Phobius"/>
    </source>
</evidence>
<evidence type="ECO:0000313" key="3">
    <source>
        <dbReference type="Proteomes" id="UP000183015"/>
    </source>
</evidence>
<accession>A0A1H7GCF3</accession>
<organism evidence="2 3">
    <name type="scientific">Streptacidiphilus jiangxiensis</name>
    <dbReference type="NCBI Taxonomy" id="235985"/>
    <lineage>
        <taxon>Bacteria</taxon>
        <taxon>Bacillati</taxon>
        <taxon>Actinomycetota</taxon>
        <taxon>Actinomycetes</taxon>
        <taxon>Kitasatosporales</taxon>
        <taxon>Streptomycetaceae</taxon>
        <taxon>Streptacidiphilus</taxon>
    </lineage>
</organism>
<dbReference type="AlphaFoldDB" id="A0A1H7GCF3"/>
<feature type="transmembrane region" description="Helical" evidence="1">
    <location>
        <begin position="227"/>
        <end position="247"/>
    </location>
</feature>
<evidence type="ECO:0000313" key="2">
    <source>
        <dbReference type="EMBL" id="SEK34512.1"/>
    </source>
</evidence>
<protein>
    <submittedName>
        <fullName evidence="2">ABC-2 family transporter protein</fullName>
    </submittedName>
</protein>
<dbReference type="Proteomes" id="UP000183015">
    <property type="component" value="Unassembled WGS sequence"/>
</dbReference>
<keyword evidence="1" id="KW-1133">Transmembrane helix</keyword>
<dbReference type="Pfam" id="PF12730">
    <property type="entry name" value="ABC2_membrane_4"/>
    <property type="match status" value="1"/>
</dbReference>
<keyword evidence="1" id="KW-0472">Membrane</keyword>
<dbReference type="STRING" id="235985.SAMN05414137_101592"/>
<proteinExistence type="predicted"/>
<reference evidence="3" key="1">
    <citation type="submission" date="2016-10" db="EMBL/GenBank/DDBJ databases">
        <authorList>
            <person name="Varghese N."/>
        </authorList>
    </citation>
    <scope>NUCLEOTIDE SEQUENCE [LARGE SCALE GENOMIC DNA]</scope>
    <source>
        <strain evidence="3">DSM 45096 / BCRC 16803 / CGMCC 4.1857 / CIP 109030 / JCM 12277 / KCTC 19219 / NBRC 100920 / 33214</strain>
    </source>
</reference>
<dbReference type="EMBL" id="FOAZ01000001">
    <property type="protein sequence ID" value="SEK34512.1"/>
    <property type="molecule type" value="Genomic_DNA"/>
</dbReference>
<feature type="transmembrane region" description="Helical" evidence="1">
    <location>
        <begin position="148"/>
        <end position="170"/>
    </location>
</feature>
<feature type="transmembrane region" description="Helical" evidence="1">
    <location>
        <begin position="102"/>
        <end position="128"/>
    </location>
</feature>
<sequence length="252" mass="26741">MGAVLRSEWIKVKTVRSTFVTLVVAFFVTVGLSALVSFFTNQNFSKLSPTERATFDPTQTSLGGVYLGQLAVIVFAVLVIGNEYSTGMIRASLAAVPQRGSLLTAKALIVLGLVLPVSLATSFVSFFLGQALLGSHKAQLSDPGVLRAVFGSAGYMTLIALFSLGVGFLLRKPVLSLGLLMPFFFLISPILSNVPKVKNVAHYFPDRAGSEMAATQANPNIPFGPGAGFVICLLWVVAALAVGLALFRRRDA</sequence>
<gene>
    <name evidence="2" type="ORF">SAMN05414137_101592</name>
</gene>
<dbReference type="eggNOG" id="COG1277">
    <property type="taxonomic scope" value="Bacteria"/>
</dbReference>
<keyword evidence="3" id="KW-1185">Reference proteome</keyword>
<feature type="transmembrane region" description="Helical" evidence="1">
    <location>
        <begin position="177"/>
        <end position="194"/>
    </location>
</feature>
<feature type="transmembrane region" description="Helical" evidence="1">
    <location>
        <begin position="60"/>
        <end position="81"/>
    </location>
</feature>